<organism evidence="2 3">
    <name type="scientific">Legionella septentrionalis</name>
    <dbReference type="NCBI Taxonomy" id="2498109"/>
    <lineage>
        <taxon>Bacteria</taxon>
        <taxon>Pseudomonadati</taxon>
        <taxon>Pseudomonadota</taxon>
        <taxon>Gammaproteobacteria</taxon>
        <taxon>Legionellales</taxon>
        <taxon>Legionellaceae</taxon>
        <taxon>Legionella</taxon>
    </lineage>
</organism>
<name>A0A433JKM8_9GAMM</name>
<comment type="caution">
    <text evidence="2">The sequence shown here is derived from an EMBL/GenBank/DDBJ whole genome shotgun (WGS) entry which is preliminary data.</text>
</comment>
<dbReference type="AlphaFoldDB" id="A0A433JKM8"/>
<proteinExistence type="predicted"/>
<reference evidence="2 3" key="1">
    <citation type="submission" date="2018-12" db="EMBL/GenBank/DDBJ databases">
        <title>Legionella sp,whole genome shotgun sequence.</title>
        <authorList>
            <person name="Wu H."/>
        </authorList>
    </citation>
    <scope>NUCLEOTIDE SEQUENCE [LARGE SCALE GENOMIC DNA]</scope>
    <source>
        <strain evidence="3">km714</strain>
    </source>
</reference>
<evidence type="ECO:0000256" key="1">
    <source>
        <dbReference type="SAM" id="MobiDB-lite"/>
    </source>
</evidence>
<protein>
    <submittedName>
        <fullName evidence="2">Uncharacterized protein</fullName>
    </submittedName>
</protein>
<dbReference type="RefSeq" id="WP_126953889.1">
    <property type="nucleotide sequence ID" value="NZ_RZGR01000007.1"/>
</dbReference>
<evidence type="ECO:0000313" key="2">
    <source>
        <dbReference type="EMBL" id="RUQ89454.1"/>
    </source>
</evidence>
<feature type="region of interest" description="Disordered" evidence="1">
    <location>
        <begin position="273"/>
        <end position="303"/>
    </location>
</feature>
<gene>
    <name evidence="2" type="ORF">EKM59_03380</name>
</gene>
<accession>A0A433JKM8</accession>
<dbReference type="EMBL" id="RZGR01000007">
    <property type="protein sequence ID" value="RUQ89454.1"/>
    <property type="molecule type" value="Genomic_DNA"/>
</dbReference>
<evidence type="ECO:0000313" key="3">
    <source>
        <dbReference type="Proteomes" id="UP000288012"/>
    </source>
</evidence>
<sequence>MATLSEVLTALTRAVVRYNFAKKNITDHERVIEENKVQTILKKPIVAIQIDINELIEAADHNRKPLFDYLAHMIFSIKNYMDACEKQEGSLPILSNKLLKFLLDINTLFSTLQSKYIPITYDEKNQKNLLGFKKSWALSSYCESALILEDTLFLTLGLRANASEQQINTAISNLLTIEKSLLKAEYLERKNKTLTLEHQDMAQRLQAVEQKLQASQAYIKRITTAAALNAVKTINSEKKPSSILPTTLHSPGIPTWTAVFYQQFQKLMTPESMTPANAEDINAENTKDGEKEEEEQSIFSFFK</sequence>
<keyword evidence="3" id="KW-1185">Reference proteome</keyword>
<dbReference type="Proteomes" id="UP000288012">
    <property type="component" value="Unassembled WGS sequence"/>
</dbReference>